<keyword evidence="5 13" id="KW-0547">Nucleotide-binding</keyword>
<proteinExistence type="inferred from homology"/>
<dbReference type="PANTHER" id="PTHR11042">
    <property type="entry name" value="EUKARYOTIC TRANSLATION INITIATION FACTOR 2-ALPHA KINASE EIF2-ALPHA KINASE -RELATED"/>
    <property type="match status" value="1"/>
</dbReference>
<reference evidence="19" key="1">
    <citation type="submission" date="2025-08" db="UniProtKB">
        <authorList>
            <consortium name="RefSeq"/>
        </authorList>
    </citation>
    <scope>IDENTIFICATION</scope>
    <source>
        <tissue evidence="19">Testes</tissue>
    </source>
</reference>
<evidence type="ECO:0000256" key="1">
    <source>
        <dbReference type="ARBA" id="ARBA00012513"/>
    </source>
</evidence>
<feature type="transmembrane region" description="Helical" evidence="16">
    <location>
        <begin position="354"/>
        <end position="376"/>
    </location>
</feature>
<evidence type="ECO:0000256" key="12">
    <source>
        <dbReference type="ARBA" id="ARBA00048679"/>
    </source>
</evidence>
<evidence type="ECO:0000256" key="14">
    <source>
        <dbReference type="RuleBase" id="RU000304"/>
    </source>
</evidence>
<comment type="catalytic activity">
    <reaction evidence="11">
        <text>L-threonyl-[protein] + ATP = O-phospho-L-threonyl-[protein] + ADP + H(+)</text>
        <dbReference type="Rhea" id="RHEA:46608"/>
        <dbReference type="Rhea" id="RHEA-COMP:11060"/>
        <dbReference type="Rhea" id="RHEA-COMP:11605"/>
        <dbReference type="ChEBI" id="CHEBI:15378"/>
        <dbReference type="ChEBI" id="CHEBI:30013"/>
        <dbReference type="ChEBI" id="CHEBI:30616"/>
        <dbReference type="ChEBI" id="CHEBI:61977"/>
        <dbReference type="ChEBI" id="CHEBI:456216"/>
        <dbReference type="EC" id="2.7.11.1"/>
    </reaction>
</comment>
<feature type="region of interest" description="Disordered" evidence="15">
    <location>
        <begin position="1"/>
        <end position="44"/>
    </location>
</feature>
<dbReference type="CDD" id="cd14050">
    <property type="entry name" value="PKc_Myt1"/>
    <property type="match status" value="1"/>
</dbReference>
<evidence type="ECO:0000256" key="3">
    <source>
        <dbReference type="ARBA" id="ARBA00022679"/>
    </source>
</evidence>
<keyword evidence="18" id="KW-1185">Reference proteome</keyword>
<evidence type="ECO:0000256" key="10">
    <source>
        <dbReference type="ARBA" id="ARBA00037982"/>
    </source>
</evidence>
<evidence type="ECO:0000256" key="11">
    <source>
        <dbReference type="ARBA" id="ARBA00047899"/>
    </source>
</evidence>
<evidence type="ECO:0000256" key="13">
    <source>
        <dbReference type="PROSITE-ProRule" id="PRU10141"/>
    </source>
</evidence>
<evidence type="ECO:0000256" key="16">
    <source>
        <dbReference type="SAM" id="Phobius"/>
    </source>
</evidence>
<keyword evidence="8" id="KW-0460">Magnesium</keyword>
<keyword evidence="9" id="KW-0131">Cell cycle</keyword>
<sequence length="481" mass="55452">MDNFKSPRPTPQFFREPVSFSHKKDLHTPRDTAPPRPPVKSAPPISRLFPHKFKEHQKAHAVSFRSSESSFLNSPHYNEGIQDLYFDQCFEIDCKIGVGSFGEVFKVCSKEDGKFYAVKRFREKFRGECDRTRKLEEVKKHEELPKHQNCVEFHKAWEEKGHLYLLTELCHMSLQQFSEVNHDIPESVIWDTVIDLLQGLKHLHNHNLIHMDIKPANIFVSFDGVCKLGDFGLMLELDKGDLSEAQEGDPKYLAPEILQGRYGKPADVFSLGITFLELACDLELPKGGDLWHQLRSGNIPKDITQNLSDDLRYVIYTMMDPDVQHRPTLDQILAIPVVRREWKRRRRELLTRKMWSGLVSFYHMLYMVFLMAWLTVAAPFKYAHSTKKTNGPQSTSTPTVKKHPSYWDHSFSDDDCFTDDVSITNNSIGVPILNSTTTSSDEEILKHRISQLNGSGRMEQKQWLGTQLPVLELEVLEISAI</sequence>
<keyword evidence="3" id="KW-0808">Transferase</keyword>
<accession>A0ABM0MFM9</accession>
<keyword evidence="16" id="KW-1133">Transmembrane helix</keyword>
<evidence type="ECO:0000256" key="15">
    <source>
        <dbReference type="SAM" id="MobiDB-lite"/>
    </source>
</evidence>
<evidence type="ECO:0000256" key="6">
    <source>
        <dbReference type="ARBA" id="ARBA00022777"/>
    </source>
</evidence>
<dbReference type="Gene3D" id="1.10.510.10">
    <property type="entry name" value="Transferase(Phosphotransferase) domain 1"/>
    <property type="match status" value="1"/>
</dbReference>
<dbReference type="InterPro" id="IPR011009">
    <property type="entry name" value="Kinase-like_dom_sf"/>
</dbReference>
<evidence type="ECO:0000256" key="8">
    <source>
        <dbReference type="ARBA" id="ARBA00022842"/>
    </source>
</evidence>
<gene>
    <name evidence="19" type="primary">LOC100376881</name>
</gene>
<feature type="domain" description="Protein kinase" evidence="17">
    <location>
        <begin position="90"/>
        <end position="338"/>
    </location>
</feature>
<feature type="binding site" evidence="13">
    <location>
        <position position="119"/>
    </location>
    <ligand>
        <name>ATP</name>
        <dbReference type="ChEBI" id="CHEBI:30616"/>
    </ligand>
</feature>
<organism evidence="18 19">
    <name type="scientific">Saccoglossus kowalevskii</name>
    <name type="common">Acorn worm</name>
    <dbReference type="NCBI Taxonomy" id="10224"/>
    <lineage>
        <taxon>Eukaryota</taxon>
        <taxon>Metazoa</taxon>
        <taxon>Hemichordata</taxon>
        <taxon>Enteropneusta</taxon>
        <taxon>Harrimaniidae</taxon>
        <taxon>Saccoglossus</taxon>
    </lineage>
</organism>
<keyword evidence="16" id="KW-0812">Transmembrane</keyword>
<evidence type="ECO:0000256" key="2">
    <source>
        <dbReference type="ARBA" id="ARBA00022527"/>
    </source>
</evidence>
<evidence type="ECO:0000256" key="4">
    <source>
        <dbReference type="ARBA" id="ARBA00022723"/>
    </source>
</evidence>
<dbReference type="PROSITE" id="PS00107">
    <property type="entry name" value="PROTEIN_KINASE_ATP"/>
    <property type="match status" value="1"/>
</dbReference>
<dbReference type="Gene3D" id="3.30.200.20">
    <property type="entry name" value="Phosphorylase Kinase, domain 1"/>
    <property type="match status" value="1"/>
</dbReference>
<dbReference type="Proteomes" id="UP000694865">
    <property type="component" value="Unplaced"/>
</dbReference>
<dbReference type="SUPFAM" id="SSF56112">
    <property type="entry name" value="Protein kinase-like (PK-like)"/>
    <property type="match status" value="1"/>
</dbReference>
<dbReference type="SMART" id="SM00220">
    <property type="entry name" value="S_TKc"/>
    <property type="match status" value="1"/>
</dbReference>
<evidence type="ECO:0000256" key="5">
    <source>
        <dbReference type="ARBA" id="ARBA00022741"/>
    </source>
</evidence>
<comment type="similarity">
    <text evidence="10">Belongs to the protein kinase superfamily. Ser/Thr protein kinase family. GCN2 subfamily.</text>
</comment>
<evidence type="ECO:0000313" key="19">
    <source>
        <dbReference type="RefSeq" id="XP_006818820.1"/>
    </source>
</evidence>
<evidence type="ECO:0000256" key="9">
    <source>
        <dbReference type="ARBA" id="ARBA00023306"/>
    </source>
</evidence>
<feature type="compositionally biased region" description="Pro residues" evidence="15">
    <location>
        <begin position="32"/>
        <end position="41"/>
    </location>
</feature>
<keyword evidence="6" id="KW-0418">Kinase</keyword>
<name>A0ABM0MFM9_SACKO</name>
<dbReference type="InterPro" id="IPR008271">
    <property type="entry name" value="Ser/Thr_kinase_AS"/>
</dbReference>
<dbReference type="Pfam" id="PF00069">
    <property type="entry name" value="Pkinase"/>
    <property type="match status" value="1"/>
</dbReference>
<keyword evidence="7 13" id="KW-0067">ATP-binding</keyword>
<evidence type="ECO:0000313" key="18">
    <source>
        <dbReference type="Proteomes" id="UP000694865"/>
    </source>
</evidence>
<evidence type="ECO:0000259" key="17">
    <source>
        <dbReference type="PROSITE" id="PS50011"/>
    </source>
</evidence>
<evidence type="ECO:0000256" key="7">
    <source>
        <dbReference type="ARBA" id="ARBA00022840"/>
    </source>
</evidence>
<keyword evidence="4" id="KW-0479">Metal-binding</keyword>
<keyword evidence="16" id="KW-0472">Membrane</keyword>
<protein>
    <recommendedName>
        <fullName evidence="1">non-specific serine/threonine protein kinase</fullName>
        <ecNumber evidence="1">2.7.11.1</ecNumber>
    </recommendedName>
</protein>
<dbReference type="PROSITE" id="PS00108">
    <property type="entry name" value="PROTEIN_KINASE_ST"/>
    <property type="match status" value="1"/>
</dbReference>
<dbReference type="EC" id="2.7.11.1" evidence="1"/>
<dbReference type="InterPro" id="IPR017441">
    <property type="entry name" value="Protein_kinase_ATP_BS"/>
</dbReference>
<dbReference type="RefSeq" id="XP_006818820.1">
    <property type="nucleotide sequence ID" value="XM_006818757.1"/>
</dbReference>
<dbReference type="PANTHER" id="PTHR11042:SF183">
    <property type="entry name" value="MEMBRANE-ASSOCIATED TYROSINE- AND THREONINE-SPECIFIC CDC2-INHIBITORY KINASE"/>
    <property type="match status" value="1"/>
</dbReference>
<keyword evidence="2 14" id="KW-0723">Serine/threonine-protein kinase</keyword>
<dbReference type="InterPro" id="IPR050339">
    <property type="entry name" value="CC_SR_Kinase"/>
</dbReference>
<dbReference type="PROSITE" id="PS50011">
    <property type="entry name" value="PROTEIN_KINASE_DOM"/>
    <property type="match status" value="1"/>
</dbReference>
<dbReference type="InterPro" id="IPR000719">
    <property type="entry name" value="Prot_kinase_dom"/>
</dbReference>
<comment type="catalytic activity">
    <reaction evidence="12">
        <text>L-seryl-[protein] + ATP = O-phospho-L-seryl-[protein] + ADP + H(+)</text>
        <dbReference type="Rhea" id="RHEA:17989"/>
        <dbReference type="Rhea" id="RHEA-COMP:9863"/>
        <dbReference type="Rhea" id="RHEA-COMP:11604"/>
        <dbReference type="ChEBI" id="CHEBI:15378"/>
        <dbReference type="ChEBI" id="CHEBI:29999"/>
        <dbReference type="ChEBI" id="CHEBI:30616"/>
        <dbReference type="ChEBI" id="CHEBI:83421"/>
        <dbReference type="ChEBI" id="CHEBI:456216"/>
        <dbReference type="EC" id="2.7.11.1"/>
    </reaction>
</comment>
<dbReference type="GeneID" id="100376881"/>